<dbReference type="EC" id="3.5.1.19" evidence="6"/>
<dbReference type="InterPro" id="IPR000868">
    <property type="entry name" value="Isochorismatase-like_dom"/>
</dbReference>
<comment type="caution">
    <text evidence="9">The sequence shown here is derived from an EMBL/GenBank/DDBJ whole genome shotgun (WGS) entry which is preliminary data.</text>
</comment>
<keyword evidence="3" id="KW-0479">Metal-binding</keyword>
<accession>A0AAD5RMB3</accession>
<dbReference type="InterPro" id="IPR052347">
    <property type="entry name" value="Isochorismatase_Nicotinamidase"/>
</dbReference>
<comment type="pathway">
    <text evidence="5">Cofactor biosynthesis; nicotinate biosynthesis; nicotinate from nicotinamide: step 1/1.</text>
</comment>
<organism evidence="9 10">
    <name type="scientific">Zalerion maritima</name>
    <dbReference type="NCBI Taxonomy" id="339359"/>
    <lineage>
        <taxon>Eukaryota</taxon>
        <taxon>Fungi</taxon>
        <taxon>Dikarya</taxon>
        <taxon>Ascomycota</taxon>
        <taxon>Pezizomycotina</taxon>
        <taxon>Sordariomycetes</taxon>
        <taxon>Lulworthiomycetidae</taxon>
        <taxon>Lulworthiales</taxon>
        <taxon>Lulworthiaceae</taxon>
        <taxon>Zalerion</taxon>
    </lineage>
</organism>
<dbReference type="SUPFAM" id="SSF52499">
    <property type="entry name" value="Isochorismatase-like hydrolases"/>
    <property type="match status" value="1"/>
</dbReference>
<dbReference type="PANTHER" id="PTHR11080:SF2">
    <property type="entry name" value="LD05707P"/>
    <property type="match status" value="1"/>
</dbReference>
<dbReference type="AlphaFoldDB" id="A0AAD5RMB3"/>
<dbReference type="Pfam" id="PF00857">
    <property type="entry name" value="Isochorismatase"/>
    <property type="match status" value="1"/>
</dbReference>
<comment type="similarity">
    <text evidence="1">Belongs to the isochorismatase family.</text>
</comment>
<dbReference type="Gene3D" id="3.40.50.850">
    <property type="entry name" value="Isochorismatase-like"/>
    <property type="match status" value="1"/>
</dbReference>
<dbReference type="InterPro" id="IPR036380">
    <property type="entry name" value="Isochorismatase-like_sf"/>
</dbReference>
<dbReference type="Proteomes" id="UP001201980">
    <property type="component" value="Unassembled WGS sequence"/>
</dbReference>
<evidence type="ECO:0000256" key="7">
    <source>
        <dbReference type="ARBA" id="ARBA00043224"/>
    </source>
</evidence>
<evidence type="ECO:0000256" key="1">
    <source>
        <dbReference type="ARBA" id="ARBA00006336"/>
    </source>
</evidence>
<dbReference type="GO" id="GO:0046872">
    <property type="term" value="F:metal ion binding"/>
    <property type="evidence" value="ECO:0007669"/>
    <property type="project" value="UniProtKB-KW"/>
</dbReference>
<evidence type="ECO:0000256" key="5">
    <source>
        <dbReference type="ARBA" id="ARBA00037900"/>
    </source>
</evidence>
<dbReference type="GO" id="GO:0008936">
    <property type="term" value="F:nicotinamidase activity"/>
    <property type="evidence" value="ECO:0007669"/>
    <property type="project" value="UniProtKB-EC"/>
</dbReference>
<evidence type="ECO:0000259" key="8">
    <source>
        <dbReference type="Pfam" id="PF00857"/>
    </source>
</evidence>
<evidence type="ECO:0000256" key="2">
    <source>
        <dbReference type="ARBA" id="ARBA00022642"/>
    </source>
</evidence>
<keyword evidence="10" id="KW-1185">Reference proteome</keyword>
<proteinExistence type="inferred from homology"/>
<keyword evidence="4" id="KW-0378">Hydrolase</keyword>
<dbReference type="PANTHER" id="PTHR11080">
    <property type="entry name" value="PYRAZINAMIDASE/NICOTINAMIDASE"/>
    <property type="match status" value="1"/>
</dbReference>
<name>A0AAD5RMB3_9PEZI</name>
<evidence type="ECO:0000256" key="6">
    <source>
        <dbReference type="ARBA" id="ARBA00039017"/>
    </source>
</evidence>
<dbReference type="EMBL" id="JAKWBI020000496">
    <property type="protein sequence ID" value="KAJ2894433.1"/>
    <property type="molecule type" value="Genomic_DNA"/>
</dbReference>
<dbReference type="GO" id="GO:0019363">
    <property type="term" value="P:pyridine nucleotide biosynthetic process"/>
    <property type="evidence" value="ECO:0007669"/>
    <property type="project" value="UniProtKB-KW"/>
</dbReference>
<evidence type="ECO:0000256" key="4">
    <source>
        <dbReference type="ARBA" id="ARBA00022801"/>
    </source>
</evidence>
<gene>
    <name evidence="9" type="ORF">MKZ38_007536</name>
</gene>
<protein>
    <recommendedName>
        <fullName evidence="6">nicotinamidase</fullName>
        <ecNumber evidence="6">3.5.1.19</ecNumber>
    </recommendedName>
    <alternativeName>
        <fullName evidence="7">Nicotinamide deamidase</fullName>
    </alternativeName>
</protein>
<evidence type="ECO:0000256" key="3">
    <source>
        <dbReference type="ARBA" id="ARBA00022723"/>
    </source>
</evidence>
<sequence length="225" mass="24699">MRAILVVDMQEDFCPPNGSLAVEDGREITALINSLLPLFPVRLATQDWHPTDHVSFASNHAGKEPFVDFTTIINPENPEEKIETRLWPDHCVQGSPGAALIPELDTSLIQDYVKKGTHPQCETYSAFCSPFRKPRGFGDTGLARKLRDQGVDEVWVVGLAADYCVQSTAVDAAKEGFPTFIIEEGTKAVDPSEWEATGRMAVVEAGVKVVSIEGEEVKSIGWKQD</sequence>
<keyword evidence="2" id="KW-0662">Pyridine nucleotide biosynthesis</keyword>
<feature type="domain" description="Isochorismatase-like" evidence="8">
    <location>
        <begin position="3"/>
        <end position="212"/>
    </location>
</feature>
<dbReference type="CDD" id="cd01011">
    <property type="entry name" value="nicotinamidase"/>
    <property type="match status" value="1"/>
</dbReference>
<reference evidence="9" key="1">
    <citation type="submission" date="2022-07" db="EMBL/GenBank/DDBJ databases">
        <title>Draft genome sequence of Zalerion maritima ATCC 34329, a (micro)plastics degrading marine fungus.</title>
        <authorList>
            <person name="Paco A."/>
            <person name="Goncalves M.F.M."/>
            <person name="Rocha-Santos T.A.P."/>
            <person name="Alves A."/>
        </authorList>
    </citation>
    <scope>NUCLEOTIDE SEQUENCE</scope>
    <source>
        <strain evidence="9">ATCC 34329</strain>
    </source>
</reference>
<evidence type="ECO:0000313" key="10">
    <source>
        <dbReference type="Proteomes" id="UP001201980"/>
    </source>
</evidence>
<evidence type="ECO:0000313" key="9">
    <source>
        <dbReference type="EMBL" id="KAJ2894433.1"/>
    </source>
</evidence>